<feature type="compositionally biased region" description="Polar residues" evidence="4">
    <location>
        <begin position="349"/>
        <end position="361"/>
    </location>
</feature>
<feature type="region of interest" description="Disordered" evidence="4">
    <location>
        <begin position="816"/>
        <end position="883"/>
    </location>
</feature>
<feature type="domain" description="C2H2-type" evidence="5">
    <location>
        <begin position="72"/>
        <end position="94"/>
    </location>
</feature>
<evidence type="ECO:0000256" key="1">
    <source>
        <dbReference type="ARBA" id="ARBA00022723"/>
    </source>
</evidence>
<feature type="compositionally biased region" description="Polar residues" evidence="4">
    <location>
        <begin position="718"/>
        <end position="728"/>
    </location>
</feature>
<keyword evidence="3" id="KW-0862">Zinc</keyword>
<dbReference type="GO" id="GO:0008270">
    <property type="term" value="F:zinc ion binding"/>
    <property type="evidence" value="ECO:0007669"/>
    <property type="project" value="UniProtKB-KW"/>
</dbReference>
<feature type="region of interest" description="Disordered" evidence="4">
    <location>
        <begin position="153"/>
        <end position="213"/>
    </location>
</feature>
<evidence type="ECO:0000256" key="2">
    <source>
        <dbReference type="ARBA" id="ARBA00022771"/>
    </source>
</evidence>
<feature type="compositionally biased region" description="Polar residues" evidence="4">
    <location>
        <begin position="1150"/>
        <end position="1162"/>
    </location>
</feature>
<dbReference type="PANTHER" id="PTHR17614:SF12">
    <property type="entry name" value="ZINC FINGER PROTEIN 804B"/>
    <property type="match status" value="1"/>
</dbReference>
<evidence type="ECO:0000256" key="4">
    <source>
        <dbReference type="SAM" id="MobiDB-lite"/>
    </source>
</evidence>
<dbReference type="Proteomes" id="UP000516260">
    <property type="component" value="Chromosome 10"/>
</dbReference>
<evidence type="ECO:0000259" key="5">
    <source>
        <dbReference type="PROSITE" id="PS00028"/>
    </source>
</evidence>
<sequence>MAGQRAGEGSGMACRACYYLVISSTHLSNGHFRRVKGVFRGPLCPSTRSDSPERAERALGCSVEDLKALFYCELCQKQYLRHQEFDNHINSYDHAHKQRLKELKHREFARNVASKSWKDQRKQEKALRRLHQLAQLQQDIQSVPRRTLQCSARALRRQQDTDTEQRDLSPEDKPGDPNHAGKIPPCLKTVPPGNTSQRPPITESTLPTHPASKLDASLTAPESCLSFYPQPPLPGRGRVGGRLGVSFCFSRRGPRLEPSAPLFSDLEEEEREKRKQMKERIKGIMEDICREIAELEGRKDEDGGKFRSHSGSGEAVPIPSETPREKGVIENGEMGENSSQSHNSNTSSLLRQSQSQDTVWNTAPGINAKHTDKEAEKEQESERAGEESQDMCVLGKDGSTCLRWPSSLLKFTTTQPCISYSHNPLSLSPQPSEGLTHSVQQLEQHQLSPLSDSNPIILTPDIHTLLEQNNREDLPSSRKEKFEETKEYLDRETEHLCLNKTLSPPETALDKRRSTTIIESSLRASSHPADCSHGDSSSSNSQNLQGGQLTGVTEISERPITTIRPKSDSVTQTGVPAICTSPSRCESRCEPTIIPQPCVGVSRASHRNGKASVKKKKLRKKKSKKEKASNKSQSARRRVRSVVSTVSTGGWRVGESAESWGKMKNRRKVKSTVTSCLLGKWEGEPISVSVRKRRPHRSNSSESRSEAEREQGEHRRASSQLSGPTADTRTTREGRPDRHAATVPWRSHISLHSFSSGCNSELFWEGGHHSNPRSFIDCCYPDNSCGCSPPRKRKVLHRDGLFIQCKRRSLRHREVWEETERGRKRRGPSGSRDRGPNADTEQWDWMRGSCPRGLRSRNKTEEWDQMTRFSPSPGRWSRGSRQISTDDADWDRCSVDRWTWSSNDSGEDGRTLRSVSGSRTQADSRGSPDSVGKCARTVHLRSKHLFSADWWTSRQTSSPQCVIKARARRGCSPGSCSPCSSTGVSELSWDWSRSSTCSGAAVSPCTQTSGTRGLSFKGRKEQKSLVSSGITNSSETSPHRSYNTPTVPELHTPYCDQTLPQLKEHETQCEVPQEALTPVMTTGAHGTPGLSPDKSRSQKSSRMSLLPLIGKLPAIQKKAERRKALLWKSQQKERENGAEGLGVGRDAEEVTNSPTESNSRSAPSRRLSEIRTGDKQAVGQTAPPISFTPEEMDKYRLLQEQAREHMQKVLEQMRDGAATQTPTPYTHRAQTAGNHGTLEHYTPGTLHNPPQPPIRSRDSVQTQPRHNLQATPALPHVPPHENFPDPLALRHPGLPPLPPSASLRSLPHVLLQHAAVSVPAPSPSTSTPSPSAPIHPHPARLPRPPHPLHPSLPLPLPLSPFSISSLFPSILLSHSPVPLLPQSPAFHVTPVGPLSAVALQPLALQPFMDRAWPVRFRQKAL</sequence>
<protein>
    <recommendedName>
        <fullName evidence="5">C2H2-type domain-containing protein</fullName>
    </recommendedName>
</protein>
<feature type="region of interest" description="Disordered" evidence="4">
    <location>
        <begin position="1008"/>
        <end position="1050"/>
    </location>
</feature>
<organism evidence="6 7">
    <name type="scientific">Takifugu bimaculatus</name>
    <dbReference type="NCBI Taxonomy" id="433685"/>
    <lineage>
        <taxon>Eukaryota</taxon>
        <taxon>Metazoa</taxon>
        <taxon>Chordata</taxon>
        <taxon>Craniata</taxon>
        <taxon>Vertebrata</taxon>
        <taxon>Euteleostomi</taxon>
        <taxon>Actinopterygii</taxon>
        <taxon>Neopterygii</taxon>
        <taxon>Teleostei</taxon>
        <taxon>Neoteleostei</taxon>
        <taxon>Acanthomorphata</taxon>
        <taxon>Eupercaria</taxon>
        <taxon>Tetraodontiformes</taxon>
        <taxon>Tetradontoidea</taxon>
        <taxon>Tetraodontidae</taxon>
        <taxon>Takifugu</taxon>
    </lineage>
</organism>
<feature type="compositionally biased region" description="Polar residues" evidence="4">
    <location>
        <begin position="913"/>
        <end position="924"/>
    </location>
</feature>
<feature type="compositionally biased region" description="Low complexity" evidence="4">
    <location>
        <begin position="868"/>
        <end position="881"/>
    </location>
</feature>
<feature type="region of interest" description="Disordered" evidence="4">
    <location>
        <begin position="902"/>
        <end position="932"/>
    </location>
</feature>
<feature type="region of interest" description="Disordered" evidence="4">
    <location>
        <begin position="520"/>
        <end position="575"/>
    </location>
</feature>
<dbReference type="GO" id="GO:0005634">
    <property type="term" value="C:nucleus"/>
    <property type="evidence" value="ECO:0007669"/>
    <property type="project" value="TreeGrafter"/>
</dbReference>
<dbReference type="InterPro" id="IPR052445">
    <property type="entry name" value="ZnF-G_patch_domain"/>
</dbReference>
<feature type="compositionally biased region" description="Low complexity" evidence="4">
    <location>
        <begin position="337"/>
        <end position="348"/>
    </location>
</feature>
<dbReference type="InterPro" id="IPR013087">
    <property type="entry name" value="Znf_C2H2_type"/>
</dbReference>
<evidence type="ECO:0000313" key="6">
    <source>
        <dbReference type="EMBL" id="TNN02533.1"/>
    </source>
</evidence>
<evidence type="ECO:0000313" key="7">
    <source>
        <dbReference type="Proteomes" id="UP000516260"/>
    </source>
</evidence>
<reference evidence="6 7" key="1">
    <citation type="submission" date="2019-04" db="EMBL/GenBank/DDBJ databases">
        <title>The sequence and de novo assembly of Takifugu bimaculatus genome using PacBio and Hi-C technologies.</title>
        <authorList>
            <person name="Xu P."/>
            <person name="Liu B."/>
            <person name="Zhou Z."/>
        </authorList>
    </citation>
    <scope>NUCLEOTIDE SEQUENCE [LARGE SCALE GENOMIC DNA]</scope>
    <source>
        <strain evidence="6">TB-2018</strain>
        <tissue evidence="6">Muscle</tissue>
    </source>
</reference>
<feature type="region of interest" description="Disordered" evidence="4">
    <location>
        <begin position="1214"/>
        <end position="1300"/>
    </location>
</feature>
<feature type="region of interest" description="Disordered" evidence="4">
    <location>
        <begin position="600"/>
        <end position="647"/>
    </location>
</feature>
<feature type="region of interest" description="Disordered" evidence="4">
    <location>
        <begin position="689"/>
        <end position="740"/>
    </location>
</feature>
<keyword evidence="7" id="KW-1185">Reference proteome</keyword>
<evidence type="ECO:0000256" key="3">
    <source>
        <dbReference type="ARBA" id="ARBA00022833"/>
    </source>
</evidence>
<dbReference type="EMBL" id="SWLE01000002">
    <property type="protein sequence ID" value="TNN02533.1"/>
    <property type="molecule type" value="Genomic_DNA"/>
</dbReference>
<name>A0A4Z2CE70_9TELE</name>
<feature type="compositionally biased region" description="Polar residues" evidence="4">
    <location>
        <begin position="192"/>
        <end position="207"/>
    </location>
</feature>
<feature type="compositionally biased region" description="Basic and acidic residues" evidence="4">
    <location>
        <begin position="729"/>
        <end position="740"/>
    </location>
</feature>
<feature type="compositionally biased region" description="Polar residues" evidence="4">
    <location>
        <begin position="1024"/>
        <end position="1046"/>
    </location>
</feature>
<dbReference type="PANTHER" id="PTHR17614">
    <property type="entry name" value="ZINC FINGER-CONTAINING"/>
    <property type="match status" value="1"/>
</dbReference>
<feature type="compositionally biased region" description="Low complexity" evidence="4">
    <location>
        <begin position="1317"/>
        <end position="1329"/>
    </location>
</feature>
<feature type="compositionally biased region" description="Polar residues" evidence="4">
    <location>
        <begin position="1259"/>
        <end position="1270"/>
    </location>
</feature>
<keyword evidence="1" id="KW-0479">Metal-binding</keyword>
<dbReference type="PROSITE" id="PS00028">
    <property type="entry name" value="ZINC_FINGER_C2H2_1"/>
    <property type="match status" value="1"/>
</dbReference>
<feature type="compositionally biased region" description="Basic and acidic residues" evidence="4">
    <location>
        <begin position="369"/>
        <end position="386"/>
    </location>
</feature>
<feature type="region of interest" description="Disordered" evidence="4">
    <location>
        <begin position="1317"/>
        <end position="1348"/>
    </location>
</feature>
<feature type="compositionally biased region" description="Pro residues" evidence="4">
    <location>
        <begin position="1330"/>
        <end position="1348"/>
    </location>
</feature>
<feature type="compositionally biased region" description="Basic and acidic residues" evidence="4">
    <location>
        <begin position="157"/>
        <end position="176"/>
    </location>
</feature>
<feature type="region of interest" description="Disordered" evidence="4">
    <location>
        <begin position="299"/>
        <end position="390"/>
    </location>
</feature>
<gene>
    <name evidence="6" type="ORF">fugu_010020</name>
</gene>
<feature type="compositionally biased region" description="Basic residues" evidence="4">
    <location>
        <begin position="604"/>
        <end position="625"/>
    </location>
</feature>
<keyword evidence="2" id="KW-0863">Zinc-finger</keyword>
<accession>A0A4Z2CE70</accession>
<feature type="region of interest" description="Disordered" evidence="4">
    <location>
        <begin position="1080"/>
        <end position="1102"/>
    </location>
</feature>
<feature type="compositionally biased region" description="Polar residues" evidence="4">
    <location>
        <begin position="1218"/>
        <end position="1234"/>
    </location>
</feature>
<feature type="compositionally biased region" description="Low complexity" evidence="4">
    <location>
        <begin position="536"/>
        <end position="547"/>
    </location>
</feature>
<feature type="region of interest" description="Disordered" evidence="4">
    <location>
        <begin position="1126"/>
        <end position="1187"/>
    </location>
</feature>
<feature type="compositionally biased region" description="Basic and acidic residues" evidence="4">
    <location>
        <begin position="703"/>
        <end position="716"/>
    </location>
</feature>
<comment type="caution">
    <text evidence="6">The sequence shown here is derived from an EMBL/GenBank/DDBJ whole genome shotgun (WGS) entry which is preliminary data.</text>
</comment>
<proteinExistence type="predicted"/>